<name>A0A5P0V0E0_9BACT</name>
<gene>
    <name evidence="1" type="ORF">F7D97_01110</name>
</gene>
<reference evidence="1 2" key="1">
    <citation type="submission" date="2019-09" db="EMBL/GenBank/DDBJ databases">
        <title>Distinct polysaccharide growth profiles of human intestinal Prevotella copri isolates.</title>
        <authorList>
            <person name="Fehlner-Peach H."/>
            <person name="Magnabosco C."/>
            <person name="Raghavan V."/>
            <person name="Scher J.U."/>
            <person name="Tett A."/>
            <person name="Cox L.M."/>
            <person name="Gottsegen C."/>
            <person name="Watters A."/>
            <person name="Wiltshire- Gordon J.D."/>
            <person name="Segata N."/>
            <person name="Bonneau R."/>
            <person name="Littman D.R."/>
        </authorList>
    </citation>
    <scope>NUCLEOTIDE SEQUENCE [LARGE SCALE GENOMIC DNA]</scope>
    <source>
        <strain evidence="2">iK21513</strain>
    </source>
</reference>
<evidence type="ECO:0000313" key="2">
    <source>
        <dbReference type="Proteomes" id="UP000406735"/>
    </source>
</evidence>
<dbReference type="RefSeq" id="WP_153079407.1">
    <property type="nucleotide sequence ID" value="NZ_JAPDUK010000001.1"/>
</dbReference>
<organism evidence="1 2">
    <name type="scientific">Segatella copri</name>
    <dbReference type="NCBI Taxonomy" id="165179"/>
    <lineage>
        <taxon>Bacteria</taxon>
        <taxon>Pseudomonadati</taxon>
        <taxon>Bacteroidota</taxon>
        <taxon>Bacteroidia</taxon>
        <taxon>Bacteroidales</taxon>
        <taxon>Prevotellaceae</taxon>
        <taxon>Segatella</taxon>
    </lineage>
</organism>
<evidence type="ECO:0000313" key="1">
    <source>
        <dbReference type="EMBL" id="MQN08558.1"/>
    </source>
</evidence>
<accession>A0A5P0V0E0</accession>
<dbReference type="Pfam" id="PF12773">
    <property type="entry name" value="DZR"/>
    <property type="match status" value="1"/>
</dbReference>
<dbReference type="Proteomes" id="UP000406735">
    <property type="component" value="Unassembled WGS sequence"/>
</dbReference>
<proteinExistence type="predicted"/>
<dbReference type="InterPro" id="IPR025874">
    <property type="entry name" value="DZR"/>
</dbReference>
<sequence length="175" mass="19451">MTENETKTCPYCGETILAIAKKCRYCGEWLDEPQPEAKKTKVCPVCGEEIDADAVVCPVCHEIIDDYEKRQKTSKSIAETGLRTSGDAITFELSSKDDEIEDTEEDDVDEEESLPLFVKIIFCIIAFVAALGISTIIMQALFSDSIVKPHSVALATAISYGVYSFLRKLYFTFHG</sequence>
<protein>
    <submittedName>
        <fullName evidence="1">Zinc ribbon domain-containing protein</fullName>
    </submittedName>
</protein>
<comment type="caution">
    <text evidence="1">The sequence shown here is derived from an EMBL/GenBank/DDBJ whole genome shotgun (WGS) entry which is preliminary data.</text>
</comment>
<dbReference type="EMBL" id="VZCY01000010">
    <property type="protein sequence ID" value="MQN08558.1"/>
    <property type="molecule type" value="Genomic_DNA"/>
</dbReference>
<dbReference type="AlphaFoldDB" id="A0A5P0V0E0"/>